<dbReference type="AlphaFoldDB" id="A0AAW4FHC7"/>
<proteinExistence type="predicted"/>
<organism evidence="3 4">
    <name type="scientific">Ensifer canadensis</name>
    <dbReference type="NCBI Taxonomy" id="555315"/>
    <lineage>
        <taxon>Bacteria</taxon>
        <taxon>Pseudomonadati</taxon>
        <taxon>Pseudomonadota</taxon>
        <taxon>Alphaproteobacteria</taxon>
        <taxon>Hyphomicrobiales</taxon>
        <taxon>Rhizobiaceae</taxon>
        <taxon>Sinorhizobium/Ensifer group</taxon>
        <taxon>Ensifer</taxon>
    </lineage>
</organism>
<accession>A0AAW4FHC7</accession>
<dbReference type="InterPro" id="IPR004360">
    <property type="entry name" value="Glyas_Fos-R_dOase_dom"/>
</dbReference>
<dbReference type="Pfam" id="PF00903">
    <property type="entry name" value="Glyoxalase"/>
    <property type="match status" value="1"/>
</dbReference>
<dbReference type="Proteomes" id="UP000744980">
    <property type="component" value="Unassembled WGS sequence"/>
</dbReference>
<dbReference type="SUPFAM" id="SSF54593">
    <property type="entry name" value="Glyoxalase/Bleomycin resistance protein/Dihydroxybiphenyl dioxygenase"/>
    <property type="match status" value="1"/>
</dbReference>
<dbReference type="PROSITE" id="PS51819">
    <property type="entry name" value="VOC"/>
    <property type="match status" value="1"/>
</dbReference>
<dbReference type="EMBL" id="WXFA01000006">
    <property type="protein sequence ID" value="MBM3091530.1"/>
    <property type="molecule type" value="Genomic_DNA"/>
</dbReference>
<evidence type="ECO:0000256" key="1">
    <source>
        <dbReference type="SAM" id="MobiDB-lite"/>
    </source>
</evidence>
<reference evidence="3 4" key="1">
    <citation type="submission" date="2020-01" db="EMBL/GenBank/DDBJ databases">
        <title>Draft genome assembly of Ensifer adhaerens T173.</title>
        <authorList>
            <person name="Craig J.E."/>
            <person name="Stinchcombe J.R."/>
        </authorList>
    </citation>
    <scope>NUCLEOTIDE SEQUENCE [LARGE SCALE GENOMIC DNA]</scope>
    <source>
        <strain evidence="3 4">T173</strain>
    </source>
</reference>
<dbReference type="RefSeq" id="WP_143347943.1">
    <property type="nucleotide sequence ID" value="NZ_CP083370.1"/>
</dbReference>
<gene>
    <name evidence="3" type="ORF">GFB56_11955</name>
</gene>
<feature type="region of interest" description="Disordered" evidence="1">
    <location>
        <begin position="22"/>
        <end position="52"/>
    </location>
</feature>
<evidence type="ECO:0000313" key="4">
    <source>
        <dbReference type="Proteomes" id="UP000744980"/>
    </source>
</evidence>
<evidence type="ECO:0000259" key="2">
    <source>
        <dbReference type="PROSITE" id="PS51819"/>
    </source>
</evidence>
<dbReference type="InterPro" id="IPR029068">
    <property type="entry name" value="Glyas_Bleomycin-R_OHBP_Dase"/>
</dbReference>
<comment type="caution">
    <text evidence="3">The sequence shown here is derived from an EMBL/GenBank/DDBJ whole genome shotgun (WGS) entry which is preliminary data.</text>
</comment>
<evidence type="ECO:0000313" key="3">
    <source>
        <dbReference type="EMBL" id="MBM3091530.1"/>
    </source>
</evidence>
<feature type="domain" description="VOC" evidence="2">
    <location>
        <begin position="1"/>
        <end position="48"/>
    </location>
</feature>
<sequence length="52" mass="5875">MLNFRVDAMTEQLRTAGIEVTADPQTYPNGRSARLYDPEGNPIELWQPNPAE</sequence>
<name>A0AAW4FHC7_9HYPH</name>
<keyword evidence="4" id="KW-1185">Reference proteome</keyword>
<dbReference type="Gene3D" id="3.10.180.10">
    <property type="entry name" value="2,3-Dihydroxybiphenyl 1,2-Dioxygenase, domain 1"/>
    <property type="match status" value="1"/>
</dbReference>
<dbReference type="InterPro" id="IPR037523">
    <property type="entry name" value="VOC_core"/>
</dbReference>
<protein>
    <recommendedName>
        <fullName evidence="2">VOC domain-containing protein</fullName>
    </recommendedName>
</protein>